<sequence length="882" mass="98459">MSFKIPFGGLSRSSSSPRTSIDGSYPNVLLHGKLLLTVSRARNVPKVGTMATNLMKSSLGMFSKVMNVGSKLTEAVGNHSDPYVVVDIAGARVARTCVINNCENPQWNETFSIYVAHFTGTIDFTIKDQNLIGAGVVGTVRVPVEALAVANQPKGGSFEILKSDGSSYPGRCLVDVSCHYKPAQSLPGWYFVPHMAGQIVPAFGYLRSDSAAAPGVPGTYFPLRRGCRVTLYQDAHVADGALPESIRLDGGRMYTHGRCWEDICAAIQDAKFMIYIIGWSVYDKIKLIRDPRRPMGDGSQLTLGELLKKKAGANVRVLLMIWDDNTSRNNEYMKQGVMNVHDEETKAYFRHSAVKCVLAKRTADSNISMIGKMSTAIQFTHHQKAVLVDVDDYTFQRNAPPVNMRQLTHRRVAAFIGGIDLCNGRYDNQSHPLFHTLHVPTHGEDYYQGCIPSATLAHGGPRQPWHDIHCRLEGPAAYDVLKNFTERWEKSAHRFDDSLLELKDIQYVLSPAEDCPREGDPRVMVTHDSQPDSWHVQVFRSIDSGSVRGWPTNQVEVRARGLLSGKGVIIERSVQDAYINAIRSAQHFVYIENQYFMGSSYMWATNRSAGCDNLIPAEIALKIVDKIRQNERFAAYIVIPMFPEGAPDSGVGQTLLYWQYQTIEMMYKLIRSALIETGKTNSHPQEYLNFFCLANREAPVPNEPRRTTAPQPNSPLDRAYHNRRFMIYVHSKMMIVDDEYVIVGSANINQRSMDGTRDTEIAMGAFQPRYTVSSSNGRTPRSDVYGFRLSLWAEHLGGHFMPEFNEPSSLECVNRVRGAAAANWQDYMAPNIVNMRGHLCPYPIRVEMDGSVRTLPGVETFPDLGGKILGGTAFHIPEILTT</sequence>
<dbReference type="SUPFAM" id="SSF49562">
    <property type="entry name" value="C2 domain (Calcium/lipid-binding domain, CaLB)"/>
    <property type="match status" value="1"/>
</dbReference>
<comment type="function">
    <text evidence="11">Hydrolyzes glycerol-phospholipids at the terminal phosphodiesteric bond.</text>
</comment>
<comment type="caution">
    <text evidence="15">The sequence shown here is derived from an EMBL/GenBank/DDBJ whole genome shotgun (WGS) entry which is preliminary data.</text>
</comment>
<evidence type="ECO:0000256" key="2">
    <source>
        <dbReference type="ARBA" id="ARBA00001913"/>
    </source>
</evidence>
<keyword evidence="8 11" id="KW-0106">Calcium</keyword>
<dbReference type="PROSITE" id="PS50004">
    <property type="entry name" value="C2"/>
    <property type="match status" value="1"/>
</dbReference>
<evidence type="ECO:0000256" key="7">
    <source>
        <dbReference type="ARBA" id="ARBA00022801"/>
    </source>
</evidence>
<dbReference type="Gene3D" id="2.60.40.150">
    <property type="entry name" value="C2 domain"/>
    <property type="match status" value="1"/>
</dbReference>
<evidence type="ECO:0000256" key="1">
    <source>
        <dbReference type="ARBA" id="ARBA00000798"/>
    </source>
</evidence>
<dbReference type="EMBL" id="BFEA01000503">
    <property type="protein sequence ID" value="GBG85073.1"/>
    <property type="molecule type" value="Genomic_DNA"/>
</dbReference>
<evidence type="ECO:0000256" key="9">
    <source>
        <dbReference type="ARBA" id="ARBA00022963"/>
    </source>
</evidence>
<evidence type="ECO:0000256" key="11">
    <source>
        <dbReference type="PIRNR" id="PIRNR036470"/>
    </source>
</evidence>
<dbReference type="Pfam" id="PF12357">
    <property type="entry name" value="PLD_C"/>
    <property type="match status" value="1"/>
</dbReference>
<protein>
    <recommendedName>
        <fullName evidence="4 11">Phospholipase D</fullName>
        <ecNumber evidence="4 11">3.1.4.4</ecNumber>
    </recommendedName>
</protein>
<dbReference type="InterPro" id="IPR001736">
    <property type="entry name" value="PLipase_D/transphosphatidylase"/>
</dbReference>
<dbReference type="PANTHER" id="PTHR18896:SF60">
    <property type="entry name" value="PHOSPHOLIPASE D"/>
    <property type="match status" value="1"/>
</dbReference>
<dbReference type="Pfam" id="PF00168">
    <property type="entry name" value="C2"/>
    <property type="match status" value="1"/>
</dbReference>
<dbReference type="InterPro" id="IPR024632">
    <property type="entry name" value="PLipase_D_C"/>
</dbReference>
<evidence type="ECO:0000259" key="13">
    <source>
        <dbReference type="PROSITE" id="PS50004"/>
    </source>
</evidence>
<feature type="domain" description="PLD phosphodiesterase" evidence="14">
    <location>
        <begin position="725"/>
        <end position="752"/>
    </location>
</feature>
<feature type="region of interest" description="Disordered" evidence="12">
    <location>
        <begin position="1"/>
        <end position="20"/>
    </location>
</feature>
<evidence type="ECO:0000259" key="14">
    <source>
        <dbReference type="PROSITE" id="PS50035"/>
    </source>
</evidence>
<reference evidence="15 16" key="1">
    <citation type="journal article" date="2018" name="Cell">
        <title>The Chara Genome: Secondary Complexity and Implications for Plant Terrestrialization.</title>
        <authorList>
            <person name="Nishiyama T."/>
            <person name="Sakayama H."/>
            <person name="Vries J.D."/>
            <person name="Buschmann H."/>
            <person name="Saint-Marcoux D."/>
            <person name="Ullrich K.K."/>
            <person name="Haas F.B."/>
            <person name="Vanderstraeten L."/>
            <person name="Becker D."/>
            <person name="Lang D."/>
            <person name="Vosolsobe S."/>
            <person name="Rombauts S."/>
            <person name="Wilhelmsson P.K.I."/>
            <person name="Janitza P."/>
            <person name="Kern R."/>
            <person name="Heyl A."/>
            <person name="Rumpler F."/>
            <person name="Villalobos L.I.A.C."/>
            <person name="Clay J.M."/>
            <person name="Skokan R."/>
            <person name="Toyoda A."/>
            <person name="Suzuki Y."/>
            <person name="Kagoshima H."/>
            <person name="Schijlen E."/>
            <person name="Tajeshwar N."/>
            <person name="Catarino B."/>
            <person name="Hetherington A.J."/>
            <person name="Saltykova A."/>
            <person name="Bonnot C."/>
            <person name="Breuninger H."/>
            <person name="Symeonidi A."/>
            <person name="Radhakrishnan G.V."/>
            <person name="Van Nieuwerburgh F."/>
            <person name="Deforce D."/>
            <person name="Chang C."/>
            <person name="Karol K.G."/>
            <person name="Hedrich R."/>
            <person name="Ulvskov P."/>
            <person name="Glockner G."/>
            <person name="Delwiche C.F."/>
            <person name="Petrasek J."/>
            <person name="Van de Peer Y."/>
            <person name="Friml J."/>
            <person name="Beilby M."/>
            <person name="Dolan L."/>
            <person name="Kohara Y."/>
            <person name="Sugano S."/>
            <person name="Fujiyama A."/>
            <person name="Delaux P.-M."/>
            <person name="Quint M."/>
            <person name="TheiBen G."/>
            <person name="Hagemann M."/>
            <person name="Harholt J."/>
            <person name="Dunand C."/>
            <person name="Zachgo S."/>
            <person name="Langdale J."/>
            <person name="Maumus F."/>
            <person name="Straeten D.V.D."/>
            <person name="Gould S.B."/>
            <person name="Rensing S.A."/>
        </authorList>
    </citation>
    <scope>NUCLEOTIDE SEQUENCE [LARGE SCALE GENOMIC DNA]</scope>
    <source>
        <strain evidence="15 16">S276</strain>
    </source>
</reference>
<keyword evidence="5" id="KW-0479">Metal-binding</keyword>
<comment type="similarity">
    <text evidence="3 11">Belongs to the phospholipase D family. C2-PLD subfamily.</text>
</comment>
<feature type="domain" description="C2" evidence="13">
    <location>
        <begin position="15"/>
        <end position="158"/>
    </location>
</feature>
<dbReference type="STRING" id="69332.A0A388LS93"/>
<evidence type="ECO:0000256" key="12">
    <source>
        <dbReference type="SAM" id="MobiDB-lite"/>
    </source>
</evidence>
<dbReference type="SUPFAM" id="SSF56024">
    <property type="entry name" value="Phospholipase D/nuclease"/>
    <property type="match status" value="2"/>
</dbReference>
<evidence type="ECO:0000256" key="10">
    <source>
        <dbReference type="ARBA" id="ARBA00023098"/>
    </source>
</evidence>
<dbReference type="GO" id="GO:0004630">
    <property type="term" value="F:phospholipase D activity"/>
    <property type="evidence" value="ECO:0007669"/>
    <property type="project" value="UniProtKB-EC"/>
</dbReference>
<dbReference type="PANTHER" id="PTHR18896">
    <property type="entry name" value="PHOSPHOLIPASE D"/>
    <property type="match status" value="1"/>
</dbReference>
<dbReference type="OMA" id="NWHSHND"/>
<evidence type="ECO:0000256" key="3">
    <source>
        <dbReference type="ARBA" id="ARBA00010683"/>
    </source>
</evidence>
<keyword evidence="9 11" id="KW-0442">Lipid degradation</keyword>
<dbReference type="Gene3D" id="3.30.870.10">
    <property type="entry name" value="Endonuclease Chain A"/>
    <property type="match status" value="2"/>
</dbReference>
<dbReference type="OrthoDB" id="14911at2759"/>
<dbReference type="GO" id="GO:0009395">
    <property type="term" value="P:phospholipid catabolic process"/>
    <property type="evidence" value="ECO:0007669"/>
    <property type="project" value="TreeGrafter"/>
</dbReference>
<dbReference type="Pfam" id="PF00614">
    <property type="entry name" value="PLDc"/>
    <property type="match status" value="1"/>
</dbReference>
<organism evidence="15 16">
    <name type="scientific">Chara braunii</name>
    <name type="common">Braun's stonewort</name>
    <dbReference type="NCBI Taxonomy" id="69332"/>
    <lineage>
        <taxon>Eukaryota</taxon>
        <taxon>Viridiplantae</taxon>
        <taxon>Streptophyta</taxon>
        <taxon>Charophyceae</taxon>
        <taxon>Charales</taxon>
        <taxon>Characeae</taxon>
        <taxon>Chara</taxon>
    </lineage>
</organism>
<dbReference type="Proteomes" id="UP000265515">
    <property type="component" value="Unassembled WGS sequence"/>
</dbReference>
<accession>A0A388LS93</accession>
<keyword evidence="10" id="KW-0443">Lipid metabolism</keyword>
<comment type="catalytic activity">
    <reaction evidence="1 11">
        <text>a 1,2-diacyl-sn-glycero-3-phosphocholine + H2O = a 1,2-diacyl-sn-glycero-3-phosphate + choline + H(+)</text>
        <dbReference type="Rhea" id="RHEA:14445"/>
        <dbReference type="ChEBI" id="CHEBI:15354"/>
        <dbReference type="ChEBI" id="CHEBI:15377"/>
        <dbReference type="ChEBI" id="CHEBI:15378"/>
        <dbReference type="ChEBI" id="CHEBI:57643"/>
        <dbReference type="ChEBI" id="CHEBI:58608"/>
        <dbReference type="EC" id="3.1.4.4"/>
    </reaction>
</comment>
<keyword evidence="16" id="KW-1185">Reference proteome</keyword>
<feature type="compositionally biased region" description="Low complexity" evidence="12">
    <location>
        <begin position="11"/>
        <end position="20"/>
    </location>
</feature>
<evidence type="ECO:0000313" key="16">
    <source>
        <dbReference type="Proteomes" id="UP000265515"/>
    </source>
</evidence>
<evidence type="ECO:0000256" key="4">
    <source>
        <dbReference type="ARBA" id="ARBA00012027"/>
    </source>
</evidence>
<dbReference type="PROSITE" id="PS50035">
    <property type="entry name" value="PLD"/>
    <property type="match status" value="1"/>
</dbReference>
<dbReference type="EC" id="3.1.4.4" evidence="4 11"/>
<name>A0A388LS93_CHABU</name>
<keyword evidence="7 11" id="KW-0378">Hydrolase</keyword>
<dbReference type="AlphaFoldDB" id="A0A388LS93"/>
<dbReference type="PIRSF" id="PIRSF036470">
    <property type="entry name" value="PLD_plant"/>
    <property type="match status" value="1"/>
</dbReference>
<evidence type="ECO:0000256" key="8">
    <source>
        <dbReference type="ARBA" id="ARBA00022837"/>
    </source>
</evidence>
<evidence type="ECO:0000256" key="5">
    <source>
        <dbReference type="ARBA" id="ARBA00022723"/>
    </source>
</evidence>
<dbReference type="InterPro" id="IPR015679">
    <property type="entry name" value="PLipase_D_fam"/>
</dbReference>
<dbReference type="SMART" id="SM00155">
    <property type="entry name" value="PLDc"/>
    <property type="match status" value="2"/>
</dbReference>
<evidence type="ECO:0000256" key="6">
    <source>
        <dbReference type="ARBA" id="ARBA00022737"/>
    </source>
</evidence>
<comment type="cofactor">
    <cofactor evidence="2 11">
        <name>Ca(2+)</name>
        <dbReference type="ChEBI" id="CHEBI:29108"/>
    </cofactor>
</comment>
<dbReference type="GO" id="GO:0005509">
    <property type="term" value="F:calcium ion binding"/>
    <property type="evidence" value="ECO:0007669"/>
    <property type="project" value="InterPro"/>
</dbReference>
<dbReference type="GO" id="GO:0005886">
    <property type="term" value="C:plasma membrane"/>
    <property type="evidence" value="ECO:0007669"/>
    <property type="project" value="TreeGrafter"/>
</dbReference>
<evidence type="ECO:0000313" key="15">
    <source>
        <dbReference type="EMBL" id="GBG85073.1"/>
    </source>
</evidence>
<dbReference type="InterPro" id="IPR011402">
    <property type="entry name" value="PLipase_D_pln"/>
</dbReference>
<dbReference type="SMART" id="SM00239">
    <property type="entry name" value="C2"/>
    <property type="match status" value="1"/>
</dbReference>
<keyword evidence="6" id="KW-0677">Repeat</keyword>
<proteinExistence type="inferred from homology"/>
<gene>
    <name evidence="15" type="ORF">CBR_g39537</name>
</gene>
<dbReference type="InterPro" id="IPR000008">
    <property type="entry name" value="C2_dom"/>
</dbReference>
<dbReference type="Gramene" id="GBG85073">
    <property type="protein sequence ID" value="GBG85073"/>
    <property type="gene ID" value="CBR_g39537"/>
</dbReference>
<dbReference type="GO" id="GO:0046470">
    <property type="term" value="P:phosphatidylcholine metabolic process"/>
    <property type="evidence" value="ECO:0007669"/>
    <property type="project" value="InterPro"/>
</dbReference>
<dbReference type="InterPro" id="IPR035892">
    <property type="entry name" value="C2_domain_sf"/>
</dbReference>